<accession>D4B339</accession>
<dbReference type="HOGENOM" id="CLU_107209_0_0_1"/>
<keyword evidence="3" id="KW-1185">Reference proteome</keyword>
<sequence>MLPRGGDRHRTSALPGGAYGIDPRSMTASDVGIALQQAQQGVQGFDFGDHPNMRHQLDPASPYYNPRQEEQLNYNGGQHGVSHHLGNGFMQNPNIAHNDTALAELVRRTNLAVSLANHNINPRSQFTQVHPMMCFDGRFPTDFRSPKTVESVKLLDAVTQLDRILQEYKLPYDTRSIINSTNSHLLRDGRDSISSSRLRQAKLQILFEHLGASRIVEQERQKRL</sequence>
<dbReference type="KEGG" id="abe:ARB_02873"/>
<feature type="region of interest" description="Disordered" evidence="1">
    <location>
        <begin position="45"/>
        <end position="71"/>
    </location>
</feature>
<comment type="caution">
    <text evidence="2">The sequence shown here is derived from an EMBL/GenBank/DDBJ whole genome shotgun (WGS) entry which is preliminary data.</text>
</comment>
<feature type="region of interest" description="Disordered" evidence="1">
    <location>
        <begin position="1"/>
        <end position="21"/>
    </location>
</feature>
<evidence type="ECO:0000256" key="1">
    <source>
        <dbReference type="SAM" id="MobiDB-lite"/>
    </source>
</evidence>
<dbReference type="AlphaFoldDB" id="D4B339"/>
<reference evidence="3" key="1">
    <citation type="journal article" date="2011" name="Genome Biol.">
        <title>Comparative and functional genomics provide insights into the pathogenicity of dermatophytic fungi.</title>
        <authorList>
            <person name="Burmester A."/>
            <person name="Shelest E."/>
            <person name="Gloeckner G."/>
            <person name="Heddergott C."/>
            <person name="Schindler S."/>
            <person name="Staib P."/>
            <person name="Heidel A."/>
            <person name="Felder M."/>
            <person name="Petzold A."/>
            <person name="Szafranski K."/>
            <person name="Feuermann M."/>
            <person name="Pedruzzi I."/>
            <person name="Priebe S."/>
            <person name="Groth M."/>
            <person name="Winkler R."/>
            <person name="Li W."/>
            <person name="Kniemeyer O."/>
            <person name="Schroeckh V."/>
            <person name="Hertweck C."/>
            <person name="Hube B."/>
            <person name="White T.C."/>
            <person name="Platzer M."/>
            <person name="Guthke R."/>
            <person name="Heitman J."/>
            <person name="Woestemeyer J."/>
            <person name="Zipfel P.F."/>
            <person name="Monod M."/>
            <person name="Brakhage A.A."/>
        </authorList>
    </citation>
    <scope>NUCLEOTIDE SEQUENCE [LARGE SCALE GENOMIC DNA]</scope>
    <source>
        <strain evidence="3">ATCC MYA-4681 / CBS 112371</strain>
    </source>
</reference>
<protein>
    <submittedName>
        <fullName evidence="2">Uncharacterized protein</fullName>
    </submittedName>
</protein>
<name>D4B339_ARTBC</name>
<dbReference type="Proteomes" id="UP000008866">
    <property type="component" value="Unassembled WGS sequence"/>
</dbReference>
<evidence type="ECO:0000313" key="2">
    <source>
        <dbReference type="EMBL" id="EFE30194.1"/>
    </source>
</evidence>
<dbReference type="RefSeq" id="XP_003010834.1">
    <property type="nucleotide sequence ID" value="XM_003010788.1"/>
</dbReference>
<dbReference type="OrthoDB" id="5389823at2759"/>
<feature type="compositionally biased region" description="Basic and acidic residues" evidence="1">
    <location>
        <begin position="47"/>
        <end position="57"/>
    </location>
</feature>
<dbReference type="GeneID" id="9524949"/>
<evidence type="ECO:0000313" key="3">
    <source>
        <dbReference type="Proteomes" id="UP000008866"/>
    </source>
</evidence>
<dbReference type="OMA" id="DRHRTSA"/>
<dbReference type="eggNOG" id="ENOG502SWB8">
    <property type="taxonomic scope" value="Eukaryota"/>
</dbReference>
<feature type="compositionally biased region" description="Basic and acidic residues" evidence="1">
    <location>
        <begin position="1"/>
        <end position="10"/>
    </location>
</feature>
<proteinExistence type="predicted"/>
<dbReference type="EMBL" id="ABSU01000032">
    <property type="protein sequence ID" value="EFE30194.1"/>
    <property type="molecule type" value="Genomic_DNA"/>
</dbReference>
<organism evidence="2 3">
    <name type="scientific">Arthroderma benhamiae (strain ATCC MYA-4681 / CBS 112371)</name>
    <name type="common">Trichophyton mentagrophytes</name>
    <dbReference type="NCBI Taxonomy" id="663331"/>
    <lineage>
        <taxon>Eukaryota</taxon>
        <taxon>Fungi</taxon>
        <taxon>Dikarya</taxon>
        <taxon>Ascomycota</taxon>
        <taxon>Pezizomycotina</taxon>
        <taxon>Eurotiomycetes</taxon>
        <taxon>Eurotiomycetidae</taxon>
        <taxon>Onygenales</taxon>
        <taxon>Arthrodermataceae</taxon>
        <taxon>Trichophyton</taxon>
    </lineage>
</organism>
<gene>
    <name evidence="2" type="ORF">ARB_02873</name>
</gene>